<dbReference type="GO" id="GO:0071949">
    <property type="term" value="F:FAD binding"/>
    <property type="evidence" value="ECO:0007669"/>
    <property type="project" value="InterPro"/>
</dbReference>
<dbReference type="PANTHER" id="PTHR46865">
    <property type="entry name" value="OXIDOREDUCTASE-RELATED"/>
    <property type="match status" value="1"/>
</dbReference>
<dbReference type="InterPro" id="IPR002938">
    <property type="entry name" value="FAD-bd"/>
</dbReference>
<gene>
    <name evidence="3" type="ORF">SAMN04489812_4107</name>
</gene>
<dbReference type="PANTHER" id="PTHR46865:SF8">
    <property type="entry name" value="POSSIBLE OXIDOREDUCTASE"/>
    <property type="match status" value="1"/>
</dbReference>
<feature type="domain" description="FAD-binding" evidence="2">
    <location>
        <begin position="2"/>
        <end position="312"/>
    </location>
</feature>
<dbReference type="Gene3D" id="3.30.9.10">
    <property type="entry name" value="D-Amino Acid Oxidase, subunit A, domain 2"/>
    <property type="match status" value="1"/>
</dbReference>
<dbReference type="EMBL" id="LT629772">
    <property type="protein sequence ID" value="SDT09274.1"/>
    <property type="molecule type" value="Genomic_DNA"/>
</dbReference>
<keyword evidence="4" id="KW-1185">Reference proteome</keyword>
<evidence type="ECO:0000259" key="2">
    <source>
        <dbReference type="Pfam" id="PF01494"/>
    </source>
</evidence>
<evidence type="ECO:0000313" key="3">
    <source>
        <dbReference type="EMBL" id="SDT09274.1"/>
    </source>
</evidence>
<proteinExistence type="predicted"/>
<dbReference type="InterPro" id="IPR051704">
    <property type="entry name" value="FAD_aromatic-hydroxylase"/>
</dbReference>
<feature type="transmembrane region" description="Helical" evidence="1">
    <location>
        <begin position="284"/>
        <end position="307"/>
    </location>
</feature>
<dbReference type="OrthoDB" id="3212532at2"/>
<dbReference type="AlphaFoldDB" id="A0A1H1XJ32"/>
<keyword evidence="1" id="KW-0812">Transmembrane</keyword>
<name>A0A1H1XJ32_9ACTN</name>
<reference evidence="3 4" key="1">
    <citation type="submission" date="2016-10" db="EMBL/GenBank/DDBJ databases">
        <authorList>
            <person name="de Groot N.N."/>
        </authorList>
    </citation>
    <scope>NUCLEOTIDE SEQUENCE [LARGE SCALE GENOMIC DNA]</scope>
    <source>
        <strain evidence="3 4">DSM 21800</strain>
    </source>
</reference>
<protein>
    <submittedName>
        <fullName evidence="3">2-polyprenyl-6-methoxyphenol hydroxylase</fullName>
    </submittedName>
</protein>
<dbReference type="InterPro" id="IPR036188">
    <property type="entry name" value="FAD/NAD-bd_sf"/>
</dbReference>
<dbReference type="Proteomes" id="UP000199103">
    <property type="component" value="Chromosome I"/>
</dbReference>
<sequence length="399" mass="43561">MKILICGAGIAGLALANRLAVRGFQVVLLERSRVPREQGYMIDFFGPGYDAIEAMGLLPAVSAISYDLDEAVLLDDRGRRRAGVDPARFAAEAPRLDLMRPDLERVLRENLPPSVELRYGARVTGVVDRVDQVTVMLADRSTLTGDLLVGADGIHSTVREQVFGPEVDYLRYLGYQTAAFVFDDPAIYAEIGGRFCLTDTVGRQLGLYGLRDGRVATYAVHRTADPTLPQDPRAAVRDIYAELGWVAPAVLQSCPPPREMYYDLVAQAIVPQWSRGRVVLVGDAGYAVSLLAGLGASLGVAGGYLLAEQLFRARSVADGLAGYEALWRPLVEDKQRSARDAVRWFLPENTIQLLVRRAALRLSRLPIVERRLAGIIGGTSSAVITNLRDADAFDVRRPG</sequence>
<dbReference type="PRINTS" id="PR00420">
    <property type="entry name" value="RNGMNOXGNASE"/>
</dbReference>
<dbReference type="Gene3D" id="3.50.50.60">
    <property type="entry name" value="FAD/NAD(P)-binding domain"/>
    <property type="match status" value="1"/>
</dbReference>
<dbReference type="STRING" id="630515.SAMN04489812_4107"/>
<dbReference type="Pfam" id="PF01494">
    <property type="entry name" value="FAD_binding_3"/>
    <property type="match status" value="1"/>
</dbReference>
<keyword evidence="1" id="KW-1133">Transmembrane helix</keyword>
<dbReference type="RefSeq" id="WP_091527271.1">
    <property type="nucleotide sequence ID" value="NZ_LT629772.1"/>
</dbReference>
<accession>A0A1H1XJ32</accession>
<dbReference type="SUPFAM" id="SSF51905">
    <property type="entry name" value="FAD/NAD(P)-binding domain"/>
    <property type="match status" value="1"/>
</dbReference>
<keyword evidence="1" id="KW-0472">Membrane</keyword>
<organism evidence="3 4">
    <name type="scientific">Microlunatus soli</name>
    <dbReference type="NCBI Taxonomy" id="630515"/>
    <lineage>
        <taxon>Bacteria</taxon>
        <taxon>Bacillati</taxon>
        <taxon>Actinomycetota</taxon>
        <taxon>Actinomycetes</taxon>
        <taxon>Propionibacteriales</taxon>
        <taxon>Propionibacteriaceae</taxon>
        <taxon>Microlunatus</taxon>
    </lineage>
</organism>
<evidence type="ECO:0000256" key="1">
    <source>
        <dbReference type="SAM" id="Phobius"/>
    </source>
</evidence>
<evidence type="ECO:0000313" key="4">
    <source>
        <dbReference type="Proteomes" id="UP000199103"/>
    </source>
</evidence>